<feature type="transmembrane region" description="Helical" evidence="6">
    <location>
        <begin position="20"/>
        <end position="42"/>
    </location>
</feature>
<evidence type="ECO:0000256" key="3">
    <source>
        <dbReference type="ARBA" id="ARBA00022989"/>
    </source>
</evidence>
<dbReference type="Pfam" id="PF01490">
    <property type="entry name" value="Aa_trans"/>
    <property type="match status" value="1"/>
</dbReference>
<proteinExistence type="predicted"/>
<dbReference type="GO" id="GO:0015179">
    <property type="term" value="F:L-amino acid transmembrane transporter activity"/>
    <property type="evidence" value="ECO:0007669"/>
    <property type="project" value="TreeGrafter"/>
</dbReference>
<keyword evidence="9" id="KW-1185">Reference proteome</keyword>
<dbReference type="Proteomes" id="UP001165082">
    <property type="component" value="Unassembled WGS sequence"/>
</dbReference>
<feature type="domain" description="Amino acid transporter transmembrane" evidence="7">
    <location>
        <begin position="23"/>
        <end position="151"/>
    </location>
</feature>
<feature type="non-terminal residue" evidence="8">
    <location>
        <position position="197"/>
    </location>
</feature>
<comment type="subcellular location">
    <subcellularLocation>
        <location evidence="1">Membrane</location>
        <topology evidence="1">Multi-pass membrane protein</topology>
    </subcellularLocation>
</comment>
<dbReference type="EMBL" id="BRXZ01004347">
    <property type="protein sequence ID" value="GMH47106.1"/>
    <property type="molecule type" value="Genomic_DNA"/>
</dbReference>
<feature type="transmembrane region" description="Helical" evidence="6">
    <location>
        <begin position="62"/>
        <end position="84"/>
    </location>
</feature>
<comment type="caution">
    <text evidence="8">The sequence shown here is derived from an EMBL/GenBank/DDBJ whole genome shotgun (WGS) entry which is preliminary data.</text>
</comment>
<keyword evidence="2 6" id="KW-0812">Transmembrane</keyword>
<evidence type="ECO:0000256" key="2">
    <source>
        <dbReference type="ARBA" id="ARBA00022692"/>
    </source>
</evidence>
<feature type="region of interest" description="Disordered" evidence="5">
    <location>
        <begin position="152"/>
        <end position="197"/>
    </location>
</feature>
<dbReference type="GO" id="GO:0016020">
    <property type="term" value="C:membrane"/>
    <property type="evidence" value="ECO:0007669"/>
    <property type="project" value="UniProtKB-SubCell"/>
</dbReference>
<sequence length="197" mass="21693">DYIIPPPPPAVPSYFEYVELFGTWSGILNSLPIFICTFVCHFNVLPVHDELTSPTRHRLRRLIHTTFGVTVAFYGFVGGSGMGVGRCGYYPKDDDISKQVKGNVLLNFPSTDNLMSLGRACLACTITLAFPLLVTPCRDMILRIIEKAKGEEEEGKEADGDKQTGRYDFTEIGSDLSSPLIQQAAGERSTDGLGRVR</sequence>
<dbReference type="PANTHER" id="PTHR22950">
    <property type="entry name" value="AMINO ACID TRANSPORTER"/>
    <property type="match status" value="1"/>
</dbReference>
<evidence type="ECO:0000256" key="1">
    <source>
        <dbReference type="ARBA" id="ARBA00004141"/>
    </source>
</evidence>
<evidence type="ECO:0000313" key="8">
    <source>
        <dbReference type="EMBL" id="GMH47106.1"/>
    </source>
</evidence>
<feature type="compositionally biased region" description="Basic and acidic residues" evidence="5">
    <location>
        <begin position="157"/>
        <end position="169"/>
    </location>
</feature>
<evidence type="ECO:0000256" key="4">
    <source>
        <dbReference type="ARBA" id="ARBA00023136"/>
    </source>
</evidence>
<reference evidence="8" key="1">
    <citation type="submission" date="2022-07" db="EMBL/GenBank/DDBJ databases">
        <title>Genome analysis of Parmales, a sister group of diatoms, reveals the evolutionary specialization of diatoms from phago-mixotrophs to photoautotrophs.</title>
        <authorList>
            <person name="Ban H."/>
            <person name="Sato S."/>
            <person name="Yoshikawa S."/>
            <person name="Kazumasa Y."/>
            <person name="Nakamura Y."/>
            <person name="Ichinomiya M."/>
            <person name="Saitoh K."/>
            <person name="Sato N."/>
            <person name="Blanc-Mathieu R."/>
            <person name="Endo H."/>
            <person name="Kuwata A."/>
            <person name="Ogata H."/>
        </authorList>
    </citation>
    <scope>NUCLEOTIDE SEQUENCE</scope>
</reference>
<keyword evidence="3 6" id="KW-1133">Transmembrane helix</keyword>
<protein>
    <recommendedName>
        <fullName evidence="7">Amino acid transporter transmembrane domain-containing protein</fullName>
    </recommendedName>
</protein>
<dbReference type="AlphaFoldDB" id="A0A9W6Z7V2"/>
<dbReference type="OrthoDB" id="438545at2759"/>
<gene>
    <name evidence="8" type="ORF">TrRE_jg1884</name>
</gene>
<evidence type="ECO:0000256" key="5">
    <source>
        <dbReference type="SAM" id="MobiDB-lite"/>
    </source>
</evidence>
<feature type="non-terminal residue" evidence="8">
    <location>
        <position position="1"/>
    </location>
</feature>
<dbReference type="PANTHER" id="PTHR22950:SF652">
    <property type="entry name" value="TRANSMEMBRANE AMINO ACID TRANSPORTER FAMILY PROTEIN"/>
    <property type="match status" value="1"/>
</dbReference>
<evidence type="ECO:0000259" key="7">
    <source>
        <dbReference type="Pfam" id="PF01490"/>
    </source>
</evidence>
<name>A0A9W6Z7V2_9STRA</name>
<accession>A0A9W6Z7V2</accession>
<organism evidence="8 9">
    <name type="scientific">Triparma retinervis</name>
    <dbReference type="NCBI Taxonomy" id="2557542"/>
    <lineage>
        <taxon>Eukaryota</taxon>
        <taxon>Sar</taxon>
        <taxon>Stramenopiles</taxon>
        <taxon>Ochrophyta</taxon>
        <taxon>Bolidophyceae</taxon>
        <taxon>Parmales</taxon>
        <taxon>Triparmaceae</taxon>
        <taxon>Triparma</taxon>
    </lineage>
</organism>
<feature type="transmembrane region" description="Helical" evidence="6">
    <location>
        <begin position="114"/>
        <end position="134"/>
    </location>
</feature>
<dbReference type="InterPro" id="IPR013057">
    <property type="entry name" value="AA_transpt_TM"/>
</dbReference>
<evidence type="ECO:0000313" key="9">
    <source>
        <dbReference type="Proteomes" id="UP001165082"/>
    </source>
</evidence>
<evidence type="ECO:0000256" key="6">
    <source>
        <dbReference type="SAM" id="Phobius"/>
    </source>
</evidence>
<keyword evidence="4 6" id="KW-0472">Membrane</keyword>